<dbReference type="InterPro" id="IPR029058">
    <property type="entry name" value="AB_hydrolase_fold"/>
</dbReference>
<accession>A0A4R3HSG1</accession>
<dbReference type="Proteomes" id="UP000295382">
    <property type="component" value="Unassembled WGS sequence"/>
</dbReference>
<evidence type="ECO:0000313" key="2">
    <source>
        <dbReference type="EMBL" id="TCS35594.1"/>
    </source>
</evidence>
<protein>
    <submittedName>
        <fullName evidence="2">Lipase (Class 2)</fullName>
    </submittedName>
</protein>
<feature type="signal peptide" evidence="1">
    <location>
        <begin position="1"/>
        <end position="27"/>
    </location>
</feature>
<evidence type="ECO:0000256" key="1">
    <source>
        <dbReference type="SAM" id="SignalP"/>
    </source>
</evidence>
<dbReference type="EMBL" id="SLZQ01000010">
    <property type="protein sequence ID" value="TCS35594.1"/>
    <property type="molecule type" value="Genomic_DNA"/>
</dbReference>
<dbReference type="SUPFAM" id="SSF53474">
    <property type="entry name" value="alpha/beta-Hydrolases"/>
    <property type="match status" value="1"/>
</dbReference>
<organism evidence="2 3">
    <name type="scientific">Paucimonas lemoignei</name>
    <name type="common">Pseudomonas lemoignei</name>
    <dbReference type="NCBI Taxonomy" id="29443"/>
    <lineage>
        <taxon>Bacteria</taxon>
        <taxon>Pseudomonadati</taxon>
        <taxon>Pseudomonadota</taxon>
        <taxon>Betaproteobacteria</taxon>
        <taxon>Burkholderiales</taxon>
        <taxon>Burkholderiaceae</taxon>
        <taxon>Paucimonas</taxon>
    </lineage>
</organism>
<dbReference type="GO" id="GO:0016042">
    <property type="term" value="P:lipid catabolic process"/>
    <property type="evidence" value="ECO:0007669"/>
    <property type="project" value="InterPro"/>
</dbReference>
<gene>
    <name evidence="2" type="ORF">EDC30_11062</name>
</gene>
<proteinExistence type="predicted"/>
<keyword evidence="3" id="KW-1185">Reference proteome</keyword>
<sequence>MKTGFTLSLSRLLATAAMAVSAFSAQAACLDNVVLVHGNMASPSSWNSTVSELKSRGYTDSQLYRPNWGSKTCAACNSHDTTNTNVVKSSLQSALAASCTGKIDVIGHSMGVTLAMKAINELGYSGKVNTFVGVAGAQHGLNSCGVYPFNVISSTCGSAGLSIDSPLIKSVKGKRYGAKMYSIKSWMDELVCIGSCYVWGSHTSNVDLQNATYDYALGHLGLQTYTTSKQAELLMK</sequence>
<feature type="chain" id="PRO_5020325841" evidence="1">
    <location>
        <begin position="28"/>
        <end position="236"/>
    </location>
</feature>
<dbReference type="GO" id="GO:0016298">
    <property type="term" value="F:lipase activity"/>
    <property type="evidence" value="ECO:0007669"/>
    <property type="project" value="TreeGrafter"/>
</dbReference>
<dbReference type="PANTHER" id="PTHR32015:SF1">
    <property type="entry name" value="LIPASE"/>
    <property type="match status" value="1"/>
</dbReference>
<dbReference type="Pfam" id="PF01674">
    <property type="entry name" value="Lipase_2"/>
    <property type="match status" value="1"/>
</dbReference>
<dbReference type="RefSeq" id="WP_132259601.1">
    <property type="nucleotide sequence ID" value="NZ_SLZQ01000010.1"/>
</dbReference>
<dbReference type="PANTHER" id="PTHR32015">
    <property type="entry name" value="FASTING INDUCED LIPASE"/>
    <property type="match status" value="1"/>
</dbReference>
<comment type="caution">
    <text evidence="2">The sequence shown here is derived from an EMBL/GenBank/DDBJ whole genome shotgun (WGS) entry which is preliminary data.</text>
</comment>
<name>A0A4R3HSG1_PAULE</name>
<dbReference type="AlphaFoldDB" id="A0A4R3HSG1"/>
<dbReference type="OrthoDB" id="9112061at2"/>
<evidence type="ECO:0000313" key="3">
    <source>
        <dbReference type="Proteomes" id="UP000295382"/>
    </source>
</evidence>
<keyword evidence="1" id="KW-0732">Signal</keyword>
<reference evidence="2 3" key="1">
    <citation type="submission" date="2019-03" db="EMBL/GenBank/DDBJ databases">
        <title>Genomic Encyclopedia of Type Strains, Phase IV (KMG-IV): sequencing the most valuable type-strain genomes for metagenomic binning, comparative biology and taxonomic classification.</title>
        <authorList>
            <person name="Goeker M."/>
        </authorList>
    </citation>
    <scope>NUCLEOTIDE SEQUENCE [LARGE SCALE GENOMIC DNA]</scope>
    <source>
        <strain evidence="2 3">DSM 7445</strain>
    </source>
</reference>
<dbReference type="InterPro" id="IPR002918">
    <property type="entry name" value="Lipase_EstA/Esterase_EstB"/>
</dbReference>
<dbReference type="Gene3D" id="3.40.50.1820">
    <property type="entry name" value="alpha/beta hydrolase"/>
    <property type="match status" value="1"/>
</dbReference>